<dbReference type="KEGG" id="csep:CP523_10095"/>
<evidence type="ECO:0000313" key="9">
    <source>
        <dbReference type="Proteomes" id="UP000280586"/>
    </source>
</evidence>
<gene>
    <name evidence="7" type="ORF">CP523_10095</name>
    <name evidence="8" type="ORF">NH397_02435</name>
</gene>
<reference evidence="8" key="2">
    <citation type="submission" date="2022-06" db="EMBL/GenBank/DDBJ databases">
        <authorList>
            <person name="Holder M.E."/>
            <person name="Ajami N.J."/>
            <person name="Petrosino J.F."/>
        </authorList>
    </citation>
    <scope>NUCLEOTIDE SEQUENCE</scope>
    <source>
        <strain evidence="8">RMA 8861</strain>
    </source>
</reference>
<evidence type="ECO:0000313" key="7">
    <source>
        <dbReference type="EMBL" id="AYE34725.1"/>
    </source>
</evidence>
<dbReference type="GO" id="GO:0016758">
    <property type="term" value="F:hexosyltransferase activity"/>
    <property type="evidence" value="ECO:0007669"/>
    <property type="project" value="InterPro"/>
</dbReference>
<accession>A0A9N7PJJ3</accession>
<dbReference type="InterPro" id="IPR007235">
    <property type="entry name" value="Glyco_trans_28_C"/>
</dbReference>
<evidence type="ECO:0000313" key="10">
    <source>
        <dbReference type="Proteomes" id="UP001055437"/>
    </source>
</evidence>
<dbReference type="GeneID" id="303561030"/>
<dbReference type="Proteomes" id="UP000280586">
    <property type="component" value="Chromosome"/>
</dbReference>
<dbReference type="PANTHER" id="PTHR43025:SF3">
    <property type="entry name" value="MONOGALACTOSYLDIACYLGLYCEROL SYNTHASE 1, CHLOROPLASTIC"/>
    <property type="match status" value="1"/>
</dbReference>
<evidence type="ECO:0000256" key="1">
    <source>
        <dbReference type="ARBA" id="ARBA00004370"/>
    </source>
</evidence>
<dbReference type="RefSeq" id="WP_066676588.1">
    <property type="nucleotide sequence ID" value="NZ_CABMIZ010000017.1"/>
</dbReference>
<keyword evidence="3" id="KW-0328">Glycosyltransferase</keyword>
<dbReference type="GO" id="GO:0009247">
    <property type="term" value="P:glycolipid biosynthetic process"/>
    <property type="evidence" value="ECO:0007669"/>
    <property type="project" value="InterPro"/>
</dbReference>
<dbReference type="GO" id="GO:0016020">
    <property type="term" value="C:membrane"/>
    <property type="evidence" value="ECO:0007669"/>
    <property type="project" value="UniProtKB-SubCell"/>
</dbReference>
<dbReference type="Gene3D" id="3.40.50.2000">
    <property type="entry name" value="Glycogen Phosphorylase B"/>
    <property type="match status" value="2"/>
</dbReference>
<keyword evidence="4 7" id="KW-0808">Transferase</keyword>
<comment type="similarity">
    <text evidence="2">Belongs to the glycosyltransferase 28 family.</text>
</comment>
<evidence type="ECO:0000313" key="8">
    <source>
        <dbReference type="EMBL" id="USS01320.1"/>
    </source>
</evidence>
<dbReference type="InterPro" id="IPR050519">
    <property type="entry name" value="Glycosyltransf_28_UgtP"/>
</dbReference>
<feature type="domain" description="Diacylglycerol glucosyltransferase N-terminal" evidence="6">
    <location>
        <begin position="15"/>
        <end position="176"/>
    </location>
</feature>
<evidence type="ECO:0000259" key="6">
    <source>
        <dbReference type="Pfam" id="PF06925"/>
    </source>
</evidence>
<evidence type="ECO:0000256" key="2">
    <source>
        <dbReference type="ARBA" id="ARBA00006962"/>
    </source>
</evidence>
<dbReference type="EMBL" id="CP023671">
    <property type="protein sequence ID" value="AYE34725.1"/>
    <property type="molecule type" value="Genomic_DNA"/>
</dbReference>
<comment type="subcellular location">
    <subcellularLocation>
        <location evidence="1">Membrane</location>
    </subcellularLocation>
</comment>
<dbReference type="EMBL" id="CP099799">
    <property type="protein sequence ID" value="USS01320.1"/>
    <property type="molecule type" value="Genomic_DNA"/>
</dbReference>
<dbReference type="AlphaFoldDB" id="A0A9N7PJJ3"/>
<protein>
    <submittedName>
        <fullName evidence="7">UDP-N-acetylglucosamine--LPS N-acetylglucosamine transferase</fullName>
    </submittedName>
</protein>
<dbReference type="OrthoDB" id="9815663at2"/>
<dbReference type="Proteomes" id="UP001055437">
    <property type="component" value="Chromosome"/>
</dbReference>
<organism evidence="7 9">
    <name type="scientific">Clostridium septicum</name>
    <dbReference type="NCBI Taxonomy" id="1504"/>
    <lineage>
        <taxon>Bacteria</taxon>
        <taxon>Bacillati</taxon>
        <taxon>Bacillota</taxon>
        <taxon>Clostridia</taxon>
        <taxon>Eubacteriales</taxon>
        <taxon>Clostridiaceae</taxon>
        <taxon>Clostridium</taxon>
    </lineage>
</organism>
<dbReference type="InterPro" id="IPR009695">
    <property type="entry name" value="Diacylglyc_glucosyltr_N"/>
</dbReference>
<dbReference type="Pfam" id="PF06925">
    <property type="entry name" value="MGDG_synth"/>
    <property type="match status" value="1"/>
</dbReference>
<proteinExistence type="inferred from homology"/>
<sequence>MKKILIFSTSTGEGHNQAANSISSTLEKNGYEVVRNDFLVSNSKILTKFFVGGYEISASIFQKTYGFFYKLTDTFLTNKILSFICFLLRKKVFKYINTIQPDIILLTHPFAVNILGSLKRKGLEIPVISIVTDFKAHSTYIDKDIDAYITASEFTKKDLSKRGISSDKIFPFGIPVKDEFLESNPLIRTTKNDEYFNILLMSGSMGLKNISYVLKELLNNSHKLRITVVCGNNTKLKENLLKEYKHVIKDKKLHILGFSRDVDSLMEYSDLIISKPGGLTITEAINKNLPILIPFAIPGQETQNVEFLTSHGYALYTDNLLELNLIVDDLINNPNKLYSIRNKLNILASTYSKINIVKLADKLINK</sequence>
<evidence type="ECO:0000259" key="5">
    <source>
        <dbReference type="Pfam" id="PF04101"/>
    </source>
</evidence>
<feature type="domain" description="Glycosyl transferase family 28 C-terminal" evidence="5">
    <location>
        <begin position="198"/>
        <end position="336"/>
    </location>
</feature>
<name>A0A9N7PJJ3_CLOSE</name>
<keyword evidence="10" id="KW-1185">Reference proteome</keyword>
<dbReference type="PANTHER" id="PTHR43025">
    <property type="entry name" value="MONOGALACTOSYLDIACYLGLYCEROL SYNTHASE"/>
    <property type="match status" value="1"/>
</dbReference>
<dbReference type="Pfam" id="PF04101">
    <property type="entry name" value="Glyco_tran_28_C"/>
    <property type="match status" value="1"/>
</dbReference>
<evidence type="ECO:0000256" key="4">
    <source>
        <dbReference type="ARBA" id="ARBA00022679"/>
    </source>
</evidence>
<dbReference type="SUPFAM" id="SSF53756">
    <property type="entry name" value="UDP-Glycosyltransferase/glycogen phosphorylase"/>
    <property type="match status" value="1"/>
</dbReference>
<evidence type="ECO:0000256" key="3">
    <source>
        <dbReference type="ARBA" id="ARBA00022676"/>
    </source>
</evidence>
<reference evidence="7 9" key="1">
    <citation type="submission" date="2017-09" db="EMBL/GenBank/DDBJ databases">
        <authorList>
            <person name="Thomas P."/>
            <person name="Seyboldt C."/>
        </authorList>
    </citation>
    <scope>NUCLEOTIDE SEQUENCE [LARGE SCALE GENOMIC DNA]</scope>
    <source>
        <strain evidence="7 9">DSM 7534</strain>
    </source>
</reference>